<proteinExistence type="predicted"/>
<sequence length="123" mass="14123">MTFLCSLPLGFIIFVPVLYGTFLLAFARFVAFHEIIDHMEQSENVRVESSGDGFSCMFGLLWSLDGNLHSLSVLKGSVYYYSYKKVKQIFSMKFRICHVRDIRNDLLSLLVVLAIKMAHTLMM</sequence>
<protein>
    <submittedName>
        <fullName evidence="2">Uncharacterized protein</fullName>
    </submittedName>
</protein>
<accession>A0A9I9EAL4</accession>
<dbReference type="EnsemblPlants" id="MELO3C031120.2.1">
    <property type="protein sequence ID" value="MELO3C031120.2.1"/>
    <property type="gene ID" value="MELO3C031120.2"/>
</dbReference>
<evidence type="ECO:0000313" key="2">
    <source>
        <dbReference type="EnsemblPlants" id="MELO3C031120.2.1"/>
    </source>
</evidence>
<keyword evidence="1" id="KW-1133">Transmembrane helix</keyword>
<reference evidence="2" key="1">
    <citation type="submission" date="2023-03" db="UniProtKB">
        <authorList>
            <consortium name="EnsemblPlants"/>
        </authorList>
    </citation>
    <scope>IDENTIFICATION</scope>
</reference>
<keyword evidence="1" id="KW-0472">Membrane</keyword>
<evidence type="ECO:0000256" key="1">
    <source>
        <dbReference type="SAM" id="Phobius"/>
    </source>
</evidence>
<keyword evidence="1" id="KW-0812">Transmembrane</keyword>
<dbReference type="AlphaFoldDB" id="A0A9I9EAL4"/>
<name>A0A9I9EAL4_CUCME</name>
<feature type="transmembrane region" description="Helical" evidence="1">
    <location>
        <begin position="6"/>
        <end position="31"/>
    </location>
</feature>
<organism evidence="2">
    <name type="scientific">Cucumis melo</name>
    <name type="common">Muskmelon</name>
    <dbReference type="NCBI Taxonomy" id="3656"/>
    <lineage>
        <taxon>Eukaryota</taxon>
        <taxon>Viridiplantae</taxon>
        <taxon>Streptophyta</taxon>
        <taxon>Embryophyta</taxon>
        <taxon>Tracheophyta</taxon>
        <taxon>Spermatophyta</taxon>
        <taxon>Magnoliopsida</taxon>
        <taxon>eudicotyledons</taxon>
        <taxon>Gunneridae</taxon>
        <taxon>Pentapetalae</taxon>
        <taxon>rosids</taxon>
        <taxon>fabids</taxon>
        <taxon>Cucurbitales</taxon>
        <taxon>Cucurbitaceae</taxon>
        <taxon>Benincaseae</taxon>
        <taxon>Cucumis</taxon>
    </lineage>
</organism>
<dbReference type="Gramene" id="MELO3C031120.2.1">
    <property type="protein sequence ID" value="MELO3C031120.2.1"/>
    <property type="gene ID" value="MELO3C031120.2"/>
</dbReference>